<evidence type="ECO:0000256" key="3">
    <source>
        <dbReference type="ARBA" id="ARBA00022692"/>
    </source>
</evidence>
<dbReference type="PANTHER" id="PTHR24249">
    <property type="entry name" value="HISTAMINE RECEPTOR-RELATED G-PROTEIN COUPLED RECEPTOR"/>
    <property type="match status" value="1"/>
</dbReference>
<dbReference type="OrthoDB" id="5959154at2759"/>
<gene>
    <name evidence="12" type="primary">LOC106161515</name>
</gene>
<keyword evidence="2" id="KW-1003">Cell membrane</keyword>
<dbReference type="Proteomes" id="UP000085678">
    <property type="component" value="Unplaced"/>
</dbReference>
<feature type="transmembrane region" description="Helical" evidence="9">
    <location>
        <begin position="242"/>
        <end position="270"/>
    </location>
</feature>
<feature type="transmembrane region" description="Helical" evidence="9">
    <location>
        <begin position="32"/>
        <end position="58"/>
    </location>
</feature>
<accession>A0A1S3I6V5</accession>
<dbReference type="InterPro" id="IPR000276">
    <property type="entry name" value="GPCR_Rhodpsn"/>
</dbReference>
<dbReference type="Gene3D" id="1.20.1070.10">
    <property type="entry name" value="Rhodopsin 7-helix transmembrane proteins"/>
    <property type="match status" value="1"/>
</dbReference>
<comment type="subcellular location">
    <subcellularLocation>
        <location evidence="1">Cell membrane</location>
        <topology evidence="1">Multi-pass membrane protein</topology>
    </subcellularLocation>
</comment>
<evidence type="ECO:0000256" key="6">
    <source>
        <dbReference type="ARBA" id="ARBA00023136"/>
    </source>
</evidence>
<dbReference type="KEGG" id="lak:106161515"/>
<evidence type="ECO:0000256" key="2">
    <source>
        <dbReference type="ARBA" id="ARBA00022475"/>
    </source>
</evidence>
<dbReference type="InterPro" id="IPR017452">
    <property type="entry name" value="GPCR_Rhodpsn_7TM"/>
</dbReference>
<dbReference type="InParanoid" id="A0A1S3I6V5"/>
<feature type="transmembrane region" description="Helical" evidence="9">
    <location>
        <begin position="153"/>
        <end position="171"/>
    </location>
</feature>
<keyword evidence="4 9" id="KW-1133">Transmembrane helix</keyword>
<evidence type="ECO:0000313" key="12">
    <source>
        <dbReference type="RefSeq" id="XP_013393943.1"/>
    </source>
</evidence>
<reference evidence="12" key="1">
    <citation type="submission" date="2025-08" db="UniProtKB">
        <authorList>
            <consortium name="RefSeq"/>
        </authorList>
    </citation>
    <scope>IDENTIFICATION</scope>
    <source>
        <tissue evidence="12">Gonads</tissue>
    </source>
</reference>
<organism evidence="11 12">
    <name type="scientific">Lingula anatina</name>
    <name type="common">Brachiopod</name>
    <name type="synonym">Lingula unguis</name>
    <dbReference type="NCBI Taxonomy" id="7574"/>
    <lineage>
        <taxon>Eukaryota</taxon>
        <taxon>Metazoa</taxon>
        <taxon>Spiralia</taxon>
        <taxon>Lophotrochozoa</taxon>
        <taxon>Brachiopoda</taxon>
        <taxon>Linguliformea</taxon>
        <taxon>Lingulata</taxon>
        <taxon>Lingulida</taxon>
        <taxon>Linguloidea</taxon>
        <taxon>Lingulidae</taxon>
        <taxon>Lingula</taxon>
    </lineage>
</organism>
<dbReference type="GeneID" id="106161515"/>
<evidence type="ECO:0000256" key="8">
    <source>
        <dbReference type="ARBA" id="ARBA00023224"/>
    </source>
</evidence>
<dbReference type="GO" id="GO:0005886">
    <property type="term" value="C:plasma membrane"/>
    <property type="evidence" value="ECO:0007669"/>
    <property type="project" value="UniProtKB-SubCell"/>
</dbReference>
<dbReference type="OMA" id="REISHMD"/>
<dbReference type="SUPFAM" id="SSF81321">
    <property type="entry name" value="Family A G protein-coupled receptor-like"/>
    <property type="match status" value="1"/>
</dbReference>
<dbReference type="RefSeq" id="XP_013393943.1">
    <property type="nucleotide sequence ID" value="XM_013538489.1"/>
</dbReference>
<evidence type="ECO:0000256" key="9">
    <source>
        <dbReference type="SAM" id="Phobius"/>
    </source>
</evidence>
<dbReference type="PROSITE" id="PS50262">
    <property type="entry name" value="G_PROTEIN_RECEP_F1_2"/>
    <property type="match status" value="1"/>
</dbReference>
<feature type="transmembrane region" description="Helical" evidence="9">
    <location>
        <begin position="290"/>
        <end position="309"/>
    </location>
</feature>
<evidence type="ECO:0000256" key="5">
    <source>
        <dbReference type="ARBA" id="ARBA00023040"/>
    </source>
</evidence>
<sequence>MDLSQNDSLHLLDNYYKNGTGQQIDTITLKRWFYPTVAAFAFIGLTENTVSVMALWFIPHRPWAPFHYLLLYLAVADWLLLAVCFVPALASVIGMAGDGQGEAQITCAVTVISDLSCYLILPPLMATTGLVVNQYVSVVKALSYSTFMTKRRTFTSIFVPCVLVTAAYLTFHGITCAASPKSSCMEHFEQSKYFLAREYFLACAIITLSVFNVIVYILIFAKAHEVTLRPVTGSPVSSQNKLATTVALLLGTVLLFWIPGTLTSIFYIIGNQNPGHFDQDMEFSLNTLQLASNIMFFFNPIVDPFIYGLRLREVREGYRLLFRKFKSWWVGDEKDFLTHRLSSSAGNGKVFDDVVTVNGAVVREISHMDMSQEI</sequence>
<feature type="transmembrane region" description="Helical" evidence="9">
    <location>
        <begin position="103"/>
        <end position="132"/>
    </location>
</feature>
<feature type="transmembrane region" description="Helical" evidence="9">
    <location>
        <begin position="199"/>
        <end position="221"/>
    </location>
</feature>
<evidence type="ECO:0000259" key="10">
    <source>
        <dbReference type="PROSITE" id="PS50262"/>
    </source>
</evidence>
<evidence type="ECO:0000256" key="4">
    <source>
        <dbReference type="ARBA" id="ARBA00022989"/>
    </source>
</evidence>
<keyword evidence="5" id="KW-0297">G-protein coupled receptor</keyword>
<evidence type="ECO:0000256" key="1">
    <source>
        <dbReference type="ARBA" id="ARBA00004651"/>
    </source>
</evidence>
<dbReference type="InterPro" id="IPR050569">
    <property type="entry name" value="TAAR"/>
</dbReference>
<dbReference type="GO" id="GO:0004930">
    <property type="term" value="F:G protein-coupled receptor activity"/>
    <property type="evidence" value="ECO:0007669"/>
    <property type="project" value="UniProtKB-KW"/>
</dbReference>
<keyword evidence="6 9" id="KW-0472">Membrane</keyword>
<dbReference type="AlphaFoldDB" id="A0A1S3I6V5"/>
<keyword evidence="8" id="KW-0807">Transducer</keyword>
<keyword evidence="11" id="KW-1185">Reference proteome</keyword>
<evidence type="ECO:0000313" key="11">
    <source>
        <dbReference type="Proteomes" id="UP000085678"/>
    </source>
</evidence>
<protein>
    <submittedName>
        <fullName evidence="12">Adrenocorticotropic hormone receptor-like</fullName>
    </submittedName>
</protein>
<dbReference type="PANTHER" id="PTHR24249:SF372">
    <property type="entry name" value="G-PROTEIN COUPLED RECEPTORS FAMILY 1 PROFILE DOMAIN-CONTAINING PROTEIN"/>
    <property type="match status" value="1"/>
</dbReference>
<evidence type="ECO:0000256" key="7">
    <source>
        <dbReference type="ARBA" id="ARBA00023170"/>
    </source>
</evidence>
<dbReference type="CDD" id="cd00637">
    <property type="entry name" value="7tm_classA_rhodopsin-like"/>
    <property type="match status" value="1"/>
</dbReference>
<keyword evidence="7" id="KW-0675">Receptor</keyword>
<proteinExistence type="predicted"/>
<name>A0A1S3I6V5_LINAN</name>
<keyword evidence="3 9" id="KW-0812">Transmembrane</keyword>
<feature type="transmembrane region" description="Helical" evidence="9">
    <location>
        <begin position="70"/>
        <end position="97"/>
    </location>
</feature>
<feature type="domain" description="G-protein coupled receptors family 1 profile" evidence="10">
    <location>
        <begin position="47"/>
        <end position="307"/>
    </location>
</feature>
<dbReference type="Pfam" id="PF00001">
    <property type="entry name" value="7tm_1"/>
    <property type="match status" value="1"/>
</dbReference>